<name>A0A1F5BIM8_9BACT</name>
<keyword evidence="4" id="KW-0949">S-adenosyl-L-methionine</keyword>
<dbReference type="EMBL" id="MEYN01000025">
    <property type="protein sequence ID" value="OGD30461.1"/>
    <property type="molecule type" value="Genomic_DNA"/>
</dbReference>
<comment type="caution">
    <text evidence="7">The sequence shown here is derived from an EMBL/GenBank/DDBJ whole genome shotgun (WGS) entry which is preliminary data.</text>
</comment>
<dbReference type="InterPro" id="IPR007848">
    <property type="entry name" value="Small_mtfrase_dom"/>
</dbReference>
<dbReference type="InterPro" id="IPR004556">
    <property type="entry name" value="HemK-like"/>
</dbReference>
<evidence type="ECO:0000256" key="4">
    <source>
        <dbReference type="ARBA" id="ARBA00022691"/>
    </source>
</evidence>
<evidence type="ECO:0000313" key="7">
    <source>
        <dbReference type="EMBL" id="OGD30461.1"/>
    </source>
</evidence>
<proteinExistence type="predicted"/>
<organism evidence="7 8">
    <name type="scientific">Candidatus Azambacteria bacterium RIFCSPHIGHO2_02_46_12</name>
    <dbReference type="NCBI Taxonomy" id="1797295"/>
    <lineage>
        <taxon>Bacteria</taxon>
        <taxon>Candidatus Azamiibacteriota</taxon>
    </lineage>
</organism>
<reference evidence="7 8" key="1">
    <citation type="journal article" date="2016" name="Nat. Commun.">
        <title>Thousands of microbial genomes shed light on interconnected biogeochemical processes in an aquifer system.</title>
        <authorList>
            <person name="Anantharaman K."/>
            <person name="Brown C.T."/>
            <person name="Hug L.A."/>
            <person name="Sharon I."/>
            <person name="Castelle C.J."/>
            <person name="Probst A.J."/>
            <person name="Thomas B.C."/>
            <person name="Singh A."/>
            <person name="Wilkins M.J."/>
            <person name="Karaoz U."/>
            <person name="Brodie E.L."/>
            <person name="Williams K.H."/>
            <person name="Hubbard S.S."/>
            <person name="Banfield J.F."/>
        </authorList>
    </citation>
    <scope>NUCLEOTIDE SEQUENCE [LARGE SCALE GENOMIC DNA]</scope>
</reference>
<dbReference type="AlphaFoldDB" id="A0A1F5BIM8"/>
<sequence>MIKKDKFIKEIGWILKEKYGFARLAEFERDIQRLQKGEPVAYVIGFVDFLGCKIDLSFRPLIPRPETEFWAEKAIEDIKKSGRKKVRCLDIFAGSGCIGVAVLKHAPVAVVDFAEKEKKFLEQIKLNARLNNLSPKRRKFIQSDIFSNISDDGGYDYIFANPPYVAKRKNAVVQKSVLEWEPAGAIFGGRDGLFYIRKFLKEAEKHLSAGGKIYMEFDSRQKNEIAGILKRLGYGNVNFYKDQYGRWRYMMAEKQPLAGF</sequence>
<comment type="catalytic activity">
    <reaction evidence="5">
        <text>L-glutaminyl-[peptide chain release factor] + S-adenosyl-L-methionine = N(5)-methyl-L-glutaminyl-[peptide chain release factor] + S-adenosyl-L-homocysteine + H(+)</text>
        <dbReference type="Rhea" id="RHEA:42896"/>
        <dbReference type="Rhea" id="RHEA-COMP:10271"/>
        <dbReference type="Rhea" id="RHEA-COMP:10272"/>
        <dbReference type="ChEBI" id="CHEBI:15378"/>
        <dbReference type="ChEBI" id="CHEBI:30011"/>
        <dbReference type="ChEBI" id="CHEBI:57856"/>
        <dbReference type="ChEBI" id="CHEBI:59789"/>
        <dbReference type="ChEBI" id="CHEBI:61891"/>
        <dbReference type="EC" id="2.1.1.297"/>
    </reaction>
</comment>
<evidence type="ECO:0000256" key="3">
    <source>
        <dbReference type="ARBA" id="ARBA00022679"/>
    </source>
</evidence>
<dbReference type="SUPFAM" id="SSF53335">
    <property type="entry name" value="S-adenosyl-L-methionine-dependent methyltransferases"/>
    <property type="match status" value="1"/>
</dbReference>
<dbReference type="Pfam" id="PF05175">
    <property type="entry name" value="MTS"/>
    <property type="match status" value="1"/>
</dbReference>
<dbReference type="PANTHER" id="PTHR18895">
    <property type="entry name" value="HEMK METHYLTRANSFERASE"/>
    <property type="match status" value="1"/>
</dbReference>
<keyword evidence="2" id="KW-0489">Methyltransferase</keyword>
<keyword evidence="3" id="KW-0808">Transferase</keyword>
<dbReference type="Proteomes" id="UP000179184">
    <property type="component" value="Unassembled WGS sequence"/>
</dbReference>
<gene>
    <name evidence="7" type="ORF">A2W60_02850</name>
</gene>
<dbReference type="GO" id="GO:0102559">
    <property type="term" value="F:peptide chain release factor N(5)-glutamine methyltransferase activity"/>
    <property type="evidence" value="ECO:0007669"/>
    <property type="project" value="UniProtKB-EC"/>
</dbReference>
<dbReference type="InterPro" id="IPR029063">
    <property type="entry name" value="SAM-dependent_MTases_sf"/>
</dbReference>
<accession>A0A1F5BIM8</accession>
<evidence type="ECO:0000259" key="6">
    <source>
        <dbReference type="Pfam" id="PF05175"/>
    </source>
</evidence>
<dbReference type="NCBIfam" id="TIGR00536">
    <property type="entry name" value="hemK_fam"/>
    <property type="match status" value="1"/>
</dbReference>
<dbReference type="EC" id="2.1.1.297" evidence="1"/>
<dbReference type="GO" id="GO:0032259">
    <property type="term" value="P:methylation"/>
    <property type="evidence" value="ECO:0007669"/>
    <property type="project" value="UniProtKB-KW"/>
</dbReference>
<dbReference type="Gene3D" id="3.40.50.150">
    <property type="entry name" value="Vaccinia Virus protein VP39"/>
    <property type="match status" value="1"/>
</dbReference>
<dbReference type="CDD" id="cd02440">
    <property type="entry name" value="AdoMet_MTases"/>
    <property type="match status" value="1"/>
</dbReference>
<dbReference type="GO" id="GO:0003676">
    <property type="term" value="F:nucleic acid binding"/>
    <property type="evidence" value="ECO:0007669"/>
    <property type="project" value="InterPro"/>
</dbReference>
<dbReference type="InterPro" id="IPR002052">
    <property type="entry name" value="DNA_methylase_N6_adenine_CS"/>
</dbReference>
<evidence type="ECO:0000256" key="2">
    <source>
        <dbReference type="ARBA" id="ARBA00022603"/>
    </source>
</evidence>
<evidence type="ECO:0000313" key="8">
    <source>
        <dbReference type="Proteomes" id="UP000179184"/>
    </source>
</evidence>
<evidence type="ECO:0000256" key="1">
    <source>
        <dbReference type="ARBA" id="ARBA00012771"/>
    </source>
</evidence>
<feature type="domain" description="Methyltransferase small" evidence="6">
    <location>
        <begin position="84"/>
        <end position="173"/>
    </location>
</feature>
<dbReference type="InterPro" id="IPR050320">
    <property type="entry name" value="N5-glutamine_MTase"/>
</dbReference>
<evidence type="ECO:0000256" key="5">
    <source>
        <dbReference type="ARBA" id="ARBA00048391"/>
    </source>
</evidence>
<dbReference type="PANTHER" id="PTHR18895:SF74">
    <property type="entry name" value="MTRF1L RELEASE FACTOR GLUTAMINE METHYLTRANSFERASE"/>
    <property type="match status" value="1"/>
</dbReference>
<protein>
    <recommendedName>
        <fullName evidence="1">peptide chain release factor N(5)-glutamine methyltransferase</fullName>
        <ecNumber evidence="1">2.1.1.297</ecNumber>
    </recommendedName>
</protein>
<dbReference type="PROSITE" id="PS00092">
    <property type="entry name" value="N6_MTASE"/>
    <property type="match status" value="1"/>
</dbReference>